<keyword evidence="5 15" id="KW-0479">Metal-binding</keyword>
<dbReference type="GO" id="GO:0004316">
    <property type="term" value="F:3-oxoacyl-[acyl-carrier-protein] reductase (NADPH) activity"/>
    <property type="evidence" value="ECO:0007669"/>
    <property type="project" value="UniProtKB-EC"/>
</dbReference>
<evidence type="ECO:0000313" key="20">
    <source>
        <dbReference type="Proteomes" id="UP000651452"/>
    </source>
</evidence>
<reference evidence="19" key="1">
    <citation type="submission" date="2018-12" db="EMBL/GenBank/DDBJ databases">
        <authorList>
            <person name="Syme R.A."/>
            <person name="Farfan-Caceres L."/>
            <person name="Lichtenzveig J."/>
        </authorList>
    </citation>
    <scope>NUCLEOTIDE SEQUENCE</scope>
    <source>
        <strain evidence="19">Al4</strain>
    </source>
</reference>
<dbReference type="InterPro" id="IPR014031">
    <property type="entry name" value="Ketoacyl_synth_C"/>
</dbReference>
<evidence type="ECO:0000256" key="10">
    <source>
        <dbReference type="ARBA" id="ARBA00048237"/>
    </source>
</evidence>
<gene>
    <name evidence="19" type="ORF">EKO04_010540</name>
</gene>
<protein>
    <recommendedName>
        <fullName evidence="18">Ketosynthase family 3 (KS3) domain-containing protein</fullName>
    </recommendedName>
</protein>
<dbReference type="SUPFAM" id="SSF51735">
    <property type="entry name" value="NAD(P)-binding Rossmann-fold domains"/>
    <property type="match status" value="1"/>
</dbReference>
<dbReference type="InterPro" id="IPR047224">
    <property type="entry name" value="FAS_alpha_su_C"/>
</dbReference>
<evidence type="ECO:0000256" key="17">
    <source>
        <dbReference type="SAM" id="MobiDB-lite"/>
    </source>
</evidence>
<dbReference type="InterPro" id="IPR008278">
    <property type="entry name" value="4-PPantetheinyl_Trfase_dom"/>
</dbReference>
<dbReference type="InterPro" id="IPR040899">
    <property type="entry name" value="Fas_alpha_ACP"/>
</dbReference>
<dbReference type="Pfam" id="PF01648">
    <property type="entry name" value="ACPS"/>
    <property type="match status" value="1"/>
</dbReference>
<dbReference type="GO" id="GO:0042759">
    <property type="term" value="P:long-chain fatty acid biosynthetic process"/>
    <property type="evidence" value="ECO:0007669"/>
    <property type="project" value="UniProtKB-UniRule"/>
</dbReference>
<keyword evidence="20" id="KW-1185">Reference proteome</keyword>
<dbReference type="Gene3D" id="3.90.470.20">
    <property type="entry name" value="4'-phosphopantetheinyl transferase domain"/>
    <property type="match status" value="1"/>
</dbReference>
<evidence type="ECO:0000256" key="8">
    <source>
        <dbReference type="ARBA" id="ARBA00023002"/>
    </source>
</evidence>
<feature type="region of interest" description="Disordered" evidence="17">
    <location>
        <begin position="1337"/>
        <end position="1356"/>
    </location>
</feature>
<dbReference type="InterPro" id="IPR036291">
    <property type="entry name" value="NAD(P)-bd_dom_sf"/>
</dbReference>
<keyword evidence="9" id="KW-0511">Multifunctional enzyme</keyword>
<dbReference type="GO" id="GO:0004321">
    <property type="term" value="F:fatty-acyl-CoA synthase activity"/>
    <property type="evidence" value="ECO:0007669"/>
    <property type="project" value="UniProtKB-EC"/>
</dbReference>
<dbReference type="SUPFAM" id="SSF53901">
    <property type="entry name" value="Thiolase-like"/>
    <property type="match status" value="2"/>
</dbReference>
<sequence>MAVQKRTDDQSVAHQLLVELLAHQFAFPVRWIDTQDVLFSDPKNISRFVELGPSSILTTMARRTHNIKYSTKDTILSIDRSFMASTRDQKALHYQYDEPEDEPKINIPETKVNAPVITSSSCDQVEVNVALCVDNLDIPDARVSPLERIQAVVACKVKKGRDAVMPSRSIKEITAGRSTLQNELIGDLLSEFGSVPDGAEDMPLSALAVALEAFDGKPLGPELTSSVKRDYLSKFWALPTMRQSSVMLYAMIEMSSKSAVRYGSEQAATDALDHAALEYAQACGLSLMKHMPGNATTALSAHLSIDPAVMEKATREQRSLARKQHNALGDFLGLSMEEHVARLSKSKQINQSHQDRLDAWNLELDADFESGIKPRFHTKHIRRFNFWWNQARVDLIRLYHDISLGVSPSPERVRDIANRCNQKALDLVKALPSESRKWQSKRHVSAEISNLAAKLESISRQAPVASFTFTCTKPHNFFNTDGSTGYEEIPRYPSNSPHTYQDYLESGSSDTLKLTSCLVKRETEWCQDSKLTFHLLGSVSQALTSGLSFEGRKVLVTGVGPGSIAADVVRNLLMGGATVIITTSRPISDAQGFYRDMYVKYAGKNSELKVVPSNQGSIADCKALVDYIYDVVGNIDTVIPFAAVPERGREVDSIDSESELAHRVMLLNVIRLLGFIIERKRVPKIALPPTQIILPLSPNHGIFGGDGLYSESKLGLENLLNRWHNESWKDAVTICGVIIGWTRGTGLTGANDIISEMLESHGVLTFSTQEMALNISVLITPAFAESCEEEPIIADFGGGLGKLTRCKELITQHRSQIAADSSARKAVWDQDAKERPIIPATPSPTIQEPPLLPKKSLFGPHIDFPVLPDYDSSVASLKSIEGMVDLSGTAVIVGFSELGPWGSSRTRWQMESEGRLTPAGYIELAWMMGLIKHSSGSPQTGQHIGWVDAVTGSAVQDEEVESMYGRQILAHAGIRMIESDLNSEVDPKKREQLQEIVLEEDLPEFEVGLRTAKALQLKHGENVVFVSSEESDQVRIKLLAGTRMMVPKTMPLLSSVVAGLLPTGWNALRYGIVEDIVQQVDSVTLFTLACVSDAFYSAGIRDPTEVFRYIHRSEMGIFLGSCMGGTEKTKEMYQDTFLDKQVQSDILQETFLNTPAAWINMLLLGGAGPIKTPVGACATGIESIDIGLESIACGKVKMCLVGGYDNFHGDESSAFAKMKATVDCVKEFDAGWLPDEMSRPTAESRAGFVESQGAGVQILCNAELALEMGLPIYGIVAASTMAGDGFGRSVPAPGQGALTFARETRDAINSPILSVQYRREQMERAMLDVLAQKSGTFSSQYSSNPRTPETGLSDPQNLCNQLDDRTLITKMQAVRRLWGNDLRKLDPDVSPLRAGLAVWDLSVDDLAIVSMHGTSTKANDLNEGRVITQQMDHLQRRGPPLLAICQKSVTGHPKAPAASWMLNGCLQVLGSGLVPGNTKADNVDPALKECHHIVYPTESIQTNGIKAFLLNSFGFGQKGGQMIGVAPQYLFATLPKDLYKQYSARCMTRERVAQQAFAKAILDGTLCNLRAAQPTTSSILLTPAKPPAFSRLNVHGRDAGIDAQLLRAQLARLFGTSTPESTVEDSDSEGEDRLRGRASPKAWISQVIQSHPSSDVFRVGIDTEDVEAFTSDRNATFVKRNFTAGELEHIDAAPNPHVALVGRWCAKEAVFKSLGAKSKGAGASMREIEILSIDGAPKVNLQGDVLQCAVESKIAEVLVSITYGEQDVIAIALSLKARDKTYHVG</sequence>
<feature type="active site" description="For beta-ketoacyl synthase activity" evidence="14">
    <location>
        <position position="1177"/>
    </location>
</feature>
<keyword evidence="3" id="KW-0597">Phosphoprotein</keyword>
<dbReference type="PANTHER" id="PTHR10982">
    <property type="entry name" value="MALONYL COA-ACYL CARRIER PROTEIN TRANSACYLASE"/>
    <property type="match status" value="1"/>
</dbReference>
<dbReference type="GO" id="GO:0004312">
    <property type="term" value="F:fatty acid synthase activity"/>
    <property type="evidence" value="ECO:0007669"/>
    <property type="project" value="InterPro"/>
</dbReference>
<dbReference type="PROSITE" id="PS00606">
    <property type="entry name" value="KS3_1"/>
    <property type="match status" value="1"/>
</dbReference>
<dbReference type="Proteomes" id="UP000651452">
    <property type="component" value="Unassembled WGS sequence"/>
</dbReference>
<dbReference type="SUPFAM" id="SSF52151">
    <property type="entry name" value="FabD/lysophospholipase-like"/>
    <property type="match status" value="1"/>
</dbReference>
<feature type="domain" description="Ketosynthase family 3 (KS3)" evidence="18">
    <location>
        <begin position="990"/>
        <end position="1526"/>
    </location>
</feature>
<dbReference type="CDD" id="cd08950">
    <property type="entry name" value="KR_fFAS_SDR_c_like"/>
    <property type="match status" value="1"/>
</dbReference>
<evidence type="ECO:0000256" key="3">
    <source>
        <dbReference type="ARBA" id="ARBA00022553"/>
    </source>
</evidence>
<dbReference type="GO" id="GO:0008897">
    <property type="term" value="F:holo-[acyl-carrier-protein] synthase activity"/>
    <property type="evidence" value="ECO:0007669"/>
    <property type="project" value="InterPro"/>
</dbReference>
<evidence type="ECO:0000256" key="6">
    <source>
        <dbReference type="ARBA" id="ARBA00022842"/>
    </source>
</evidence>
<dbReference type="InterPro" id="IPR020841">
    <property type="entry name" value="PKS_Beta-ketoAc_synthase_dom"/>
</dbReference>
<evidence type="ECO:0000256" key="2">
    <source>
        <dbReference type="ARBA" id="ARBA00022450"/>
    </source>
</evidence>
<dbReference type="PANTHER" id="PTHR10982:SF21">
    <property type="entry name" value="FATTY ACID SYNTHASE SUBUNIT BETA"/>
    <property type="match status" value="1"/>
</dbReference>
<dbReference type="PROSITE" id="PS52004">
    <property type="entry name" value="KS3_2"/>
    <property type="match status" value="1"/>
</dbReference>
<evidence type="ECO:0000256" key="4">
    <source>
        <dbReference type="ARBA" id="ARBA00022679"/>
    </source>
</evidence>
<dbReference type="InterPro" id="IPR018201">
    <property type="entry name" value="Ketoacyl_synth_AS"/>
</dbReference>
<dbReference type="CDD" id="cd00828">
    <property type="entry name" value="elong_cond_enzymes"/>
    <property type="match status" value="1"/>
</dbReference>
<dbReference type="Gene3D" id="3.40.47.10">
    <property type="match status" value="1"/>
</dbReference>
<evidence type="ECO:0000256" key="13">
    <source>
        <dbReference type="PIRNR" id="PIRNR000454"/>
    </source>
</evidence>
<dbReference type="Pfam" id="PF18314">
    <property type="entry name" value="FAS_I_H"/>
    <property type="match status" value="1"/>
</dbReference>
<dbReference type="Pfam" id="PF02801">
    <property type="entry name" value="Ketoacyl-synt_C"/>
    <property type="match status" value="1"/>
</dbReference>
<dbReference type="NCBIfam" id="TIGR00556">
    <property type="entry name" value="pantethn_trn"/>
    <property type="match status" value="1"/>
</dbReference>
<evidence type="ECO:0000256" key="12">
    <source>
        <dbReference type="ARBA" id="ARBA00049541"/>
    </source>
</evidence>
<dbReference type="GO" id="GO:0005835">
    <property type="term" value="C:fatty acid synthase complex"/>
    <property type="evidence" value="ECO:0007669"/>
    <property type="project" value="InterPro"/>
</dbReference>
<comment type="similarity">
    <text evidence="1 13">Belongs to the thiolase-like superfamily. Fungal fatty acid synthetase subunit alpha family.</text>
</comment>
<dbReference type="GO" id="GO:0044550">
    <property type="term" value="P:secondary metabolite biosynthetic process"/>
    <property type="evidence" value="ECO:0007669"/>
    <property type="project" value="UniProtKB-ARBA"/>
</dbReference>
<keyword evidence="4 13" id="KW-0808">Transferase</keyword>
<feature type="binding site" evidence="15">
    <location>
        <position position="1662"/>
    </location>
    <ligand>
        <name>Mg(2+)</name>
        <dbReference type="ChEBI" id="CHEBI:18420"/>
    </ligand>
</feature>
<evidence type="ECO:0000259" key="18">
    <source>
        <dbReference type="PROSITE" id="PS52004"/>
    </source>
</evidence>
<evidence type="ECO:0000256" key="9">
    <source>
        <dbReference type="ARBA" id="ARBA00023268"/>
    </source>
</evidence>
<evidence type="ECO:0000256" key="15">
    <source>
        <dbReference type="PIRSR" id="PIRSR000454-3"/>
    </source>
</evidence>
<dbReference type="InterPro" id="IPR026025">
    <property type="entry name" value="FAS_alpha_yeast"/>
</dbReference>
<evidence type="ECO:0000256" key="7">
    <source>
        <dbReference type="ARBA" id="ARBA00022857"/>
    </source>
</evidence>
<organism evidence="19 20">
    <name type="scientific">Ascochyta lentis</name>
    <dbReference type="NCBI Taxonomy" id="205686"/>
    <lineage>
        <taxon>Eukaryota</taxon>
        <taxon>Fungi</taxon>
        <taxon>Dikarya</taxon>
        <taxon>Ascomycota</taxon>
        <taxon>Pezizomycotina</taxon>
        <taxon>Dothideomycetes</taxon>
        <taxon>Pleosporomycetidae</taxon>
        <taxon>Pleosporales</taxon>
        <taxon>Pleosporineae</taxon>
        <taxon>Didymellaceae</taxon>
        <taxon>Ascochyta</taxon>
    </lineage>
</organism>
<dbReference type="Gene3D" id="3.40.50.720">
    <property type="entry name" value="NAD(P)-binding Rossmann-like Domain"/>
    <property type="match status" value="1"/>
</dbReference>
<keyword evidence="2 13" id="KW-0596">Phosphopantetheine</keyword>
<dbReference type="InterPro" id="IPR004568">
    <property type="entry name" value="Ppantetheine-prot_Trfase_dom"/>
</dbReference>
<keyword evidence="8" id="KW-0560">Oxidoreductase</keyword>
<dbReference type="EMBL" id="RZGK01000020">
    <property type="protein sequence ID" value="KAF9691761.1"/>
    <property type="molecule type" value="Genomic_DNA"/>
</dbReference>
<evidence type="ECO:0000256" key="1">
    <source>
        <dbReference type="ARBA" id="ARBA00007485"/>
    </source>
</evidence>
<dbReference type="FunFam" id="3.90.25.70:FF:000001">
    <property type="entry name" value="Fatty acid synthase subunit alpha"/>
    <property type="match status" value="1"/>
</dbReference>
<dbReference type="Pfam" id="PF00109">
    <property type="entry name" value="ketoacyl-synt"/>
    <property type="match status" value="1"/>
</dbReference>
<keyword evidence="6 15" id="KW-0460">Magnesium</keyword>
<dbReference type="InterPro" id="IPR016035">
    <property type="entry name" value="Acyl_Trfase/lysoPLipase"/>
</dbReference>
<dbReference type="InterPro" id="IPR016039">
    <property type="entry name" value="Thiolase-like"/>
</dbReference>
<dbReference type="InterPro" id="IPR041550">
    <property type="entry name" value="FASI_helical"/>
</dbReference>
<dbReference type="Gene3D" id="3.90.25.70">
    <property type="match status" value="1"/>
</dbReference>
<dbReference type="InterPro" id="IPR050830">
    <property type="entry name" value="Fungal_FAS"/>
</dbReference>
<dbReference type="InterPro" id="IPR037143">
    <property type="entry name" value="4-PPantetheinyl_Trfase_dom_sf"/>
</dbReference>
<dbReference type="PIRSF" id="PIRSF000454">
    <property type="entry name" value="FAS_yeast_alpha"/>
    <property type="match status" value="1"/>
</dbReference>
<dbReference type="Pfam" id="PF18325">
    <property type="entry name" value="Fas_alpha_ACP"/>
    <property type="match status" value="1"/>
</dbReference>
<dbReference type="Gene3D" id="3.30.70.2490">
    <property type="match status" value="1"/>
</dbReference>
<evidence type="ECO:0000256" key="5">
    <source>
        <dbReference type="ARBA" id="ARBA00022723"/>
    </source>
</evidence>
<dbReference type="GO" id="GO:0000287">
    <property type="term" value="F:magnesium ion binding"/>
    <property type="evidence" value="ECO:0007669"/>
    <property type="project" value="InterPro"/>
</dbReference>
<evidence type="ECO:0000256" key="16">
    <source>
        <dbReference type="PIRSR" id="PIRSR000454-4"/>
    </source>
</evidence>
<evidence type="ECO:0000313" key="19">
    <source>
        <dbReference type="EMBL" id="KAF9691761.1"/>
    </source>
</evidence>
<name>A0A8H7MBQ8_9PLEO</name>
<comment type="caution">
    <text evidence="19">The sequence shown here is derived from an EMBL/GenBank/DDBJ whole genome shotgun (WGS) entry which is preliminary data.</text>
</comment>
<proteinExistence type="inferred from homology"/>
<dbReference type="InterPro" id="IPR014030">
    <property type="entry name" value="Ketoacyl_synth_N"/>
</dbReference>
<comment type="catalytic activity">
    <reaction evidence="11">
        <text>a (3R)-hydroxyacyl-[ACP] + NADP(+) = a 3-oxoacyl-[ACP] + NADPH + H(+)</text>
        <dbReference type="Rhea" id="RHEA:17397"/>
        <dbReference type="Rhea" id="RHEA-COMP:9916"/>
        <dbReference type="Rhea" id="RHEA-COMP:9945"/>
        <dbReference type="ChEBI" id="CHEBI:15378"/>
        <dbReference type="ChEBI" id="CHEBI:57783"/>
        <dbReference type="ChEBI" id="CHEBI:58349"/>
        <dbReference type="ChEBI" id="CHEBI:78776"/>
        <dbReference type="ChEBI" id="CHEBI:78827"/>
        <dbReference type="EC" id="1.1.1.100"/>
    </reaction>
</comment>
<dbReference type="OrthoDB" id="4251012at2759"/>
<feature type="modified residue" description="O-(pantetheine 4'-phosphoryl)serine" evidence="16">
    <location>
        <position position="178"/>
    </location>
</feature>
<evidence type="ECO:0000256" key="11">
    <source>
        <dbReference type="ARBA" id="ARBA00048508"/>
    </source>
</evidence>
<evidence type="ECO:0000256" key="14">
    <source>
        <dbReference type="PIRSR" id="PIRSR000454-1"/>
    </source>
</evidence>
<comment type="catalytic activity">
    <reaction evidence="10">
        <text>acetyl-CoA + n malonyl-CoA + 2n NADPH + 4n H(+) = a long-chain-acyl-CoA + n CoA + n CO2 + 2n NADP(+).</text>
        <dbReference type="EC" id="2.3.1.86"/>
    </reaction>
</comment>
<keyword evidence="7" id="KW-0521">NADP</keyword>
<feature type="binding site" evidence="15">
    <location>
        <position position="1664"/>
    </location>
    <ligand>
        <name>Mg(2+)</name>
        <dbReference type="ChEBI" id="CHEBI:18420"/>
    </ligand>
</feature>
<comment type="catalytic activity">
    <reaction evidence="12">
        <text>a fatty acyl-[ACP] + malonyl-[ACP] + H(+) = a 3-oxoacyl-[ACP] + holo-[ACP] + CO2</text>
        <dbReference type="Rhea" id="RHEA:22836"/>
        <dbReference type="Rhea" id="RHEA-COMP:9623"/>
        <dbReference type="Rhea" id="RHEA-COMP:9685"/>
        <dbReference type="Rhea" id="RHEA-COMP:9916"/>
        <dbReference type="Rhea" id="RHEA-COMP:14125"/>
        <dbReference type="ChEBI" id="CHEBI:15378"/>
        <dbReference type="ChEBI" id="CHEBI:16526"/>
        <dbReference type="ChEBI" id="CHEBI:64479"/>
        <dbReference type="ChEBI" id="CHEBI:78449"/>
        <dbReference type="ChEBI" id="CHEBI:78776"/>
        <dbReference type="ChEBI" id="CHEBI:138651"/>
        <dbReference type="EC" id="2.3.1.41"/>
    </reaction>
</comment>
<feature type="compositionally biased region" description="Polar residues" evidence="17">
    <location>
        <begin position="1337"/>
        <end position="1347"/>
    </location>
</feature>
<accession>A0A8H7MBQ8</accession>
<dbReference type="GO" id="GO:0004315">
    <property type="term" value="F:3-oxoacyl-[acyl-carrier-protein] synthase activity"/>
    <property type="evidence" value="ECO:0007669"/>
    <property type="project" value="UniProtKB-EC"/>
</dbReference>
<dbReference type="SUPFAM" id="SSF56214">
    <property type="entry name" value="4'-phosphopantetheinyl transferase"/>
    <property type="match status" value="1"/>
</dbReference>
<reference evidence="19" key="2">
    <citation type="submission" date="2020-09" db="EMBL/GenBank/DDBJ databases">
        <title>Reference genome assembly for Australian Ascochyta lentis isolate Al4.</title>
        <authorList>
            <person name="Lee R.C."/>
            <person name="Farfan-Caceres L.M."/>
            <person name="Debler J.W."/>
            <person name="Williams A.H."/>
            <person name="Henares B.M."/>
        </authorList>
    </citation>
    <scope>NUCLEOTIDE SEQUENCE</scope>
    <source>
        <strain evidence="19">Al4</strain>
    </source>
</reference>